<feature type="modified residue" description="4-aspartylphosphate" evidence="3">
    <location>
        <position position="62"/>
    </location>
</feature>
<sequence length="224" mass="24847">MTIRVALIEDHPTTILGVKSMLENAKDIEFVKGFPTVTAFFDYVRFVRTGIALHPVDVVLLDLRLADLSMPYDNAKALIDQKLKVLVYSSLESPYLIRDVLRAGVHGVFEKNRSAEELLDAIRIVSAGNTHATTEWASIIDSNYQALGVDLSPRQQEVLELIASGETDRAIAEMLNIRQSTVNDYVNRIRTKFAQAGCETEGRGELIKQGMYSGILPGPSDPRN</sequence>
<name>A0A6H9XH98_9CORY</name>
<feature type="domain" description="Response regulatory" evidence="4">
    <location>
        <begin position="4"/>
        <end position="126"/>
    </location>
</feature>
<protein>
    <submittedName>
        <fullName evidence="5">Transcriptional regulator</fullName>
    </submittedName>
</protein>
<dbReference type="CDD" id="cd17535">
    <property type="entry name" value="REC_NarL-like"/>
    <property type="match status" value="1"/>
</dbReference>
<dbReference type="AlphaFoldDB" id="A0A6H9XH98"/>
<dbReference type="Gene3D" id="3.40.50.2300">
    <property type="match status" value="1"/>
</dbReference>
<dbReference type="GeneID" id="84574648"/>
<keyword evidence="2" id="KW-0238">DNA-binding</keyword>
<keyword evidence="1 3" id="KW-0597">Phosphoprotein</keyword>
<evidence type="ECO:0000259" key="4">
    <source>
        <dbReference type="PROSITE" id="PS50110"/>
    </source>
</evidence>
<dbReference type="RefSeq" id="WP_005526876.1">
    <property type="nucleotide sequence ID" value="NZ_CAJPQJ010000030.1"/>
</dbReference>
<dbReference type="GO" id="GO:0000160">
    <property type="term" value="P:phosphorelay signal transduction system"/>
    <property type="evidence" value="ECO:0007669"/>
    <property type="project" value="InterPro"/>
</dbReference>
<evidence type="ECO:0000256" key="3">
    <source>
        <dbReference type="PROSITE-ProRule" id="PRU00169"/>
    </source>
</evidence>
<dbReference type="SUPFAM" id="SSF52172">
    <property type="entry name" value="CheY-like"/>
    <property type="match status" value="1"/>
</dbReference>
<gene>
    <name evidence="5" type="primary">uvrY</name>
    <name evidence="5" type="ORF">NCTC10254_00923</name>
</gene>
<evidence type="ECO:0000313" key="6">
    <source>
        <dbReference type="Proteomes" id="UP000249886"/>
    </source>
</evidence>
<dbReference type="InterPro" id="IPR000792">
    <property type="entry name" value="Tscrpt_reg_LuxR_C"/>
</dbReference>
<evidence type="ECO:0000256" key="1">
    <source>
        <dbReference type="ARBA" id="ARBA00022553"/>
    </source>
</evidence>
<dbReference type="InterPro" id="IPR058245">
    <property type="entry name" value="NreC/VraR/RcsB-like_REC"/>
</dbReference>
<dbReference type="Pfam" id="PF00196">
    <property type="entry name" value="GerE"/>
    <property type="match status" value="1"/>
</dbReference>
<dbReference type="CDD" id="cd06170">
    <property type="entry name" value="LuxR_C_like"/>
    <property type="match status" value="1"/>
</dbReference>
<dbReference type="Proteomes" id="UP000249886">
    <property type="component" value="Unassembled WGS sequence"/>
</dbReference>
<dbReference type="EMBL" id="UARK01000001">
    <property type="protein sequence ID" value="SPW24542.1"/>
    <property type="molecule type" value="Genomic_DNA"/>
</dbReference>
<dbReference type="InterPro" id="IPR011006">
    <property type="entry name" value="CheY-like_superfamily"/>
</dbReference>
<reference evidence="5 6" key="1">
    <citation type="submission" date="2018-06" db="EMBL/GenBank/DDBJ databases">
        <authorList>
            <consortium name="Pathogen Informatics"/>
            <person name="Doyle S."/>
        </authorList>
    </citation>
    <scope>NUCLEOTIDE SEQUENCE [LARGE SCALE GENOMIC DNA]</scope>
    <source>
        <strain evidence="5 6">NCTC10254</strain>
    </source>
</reference>
<dbReference type="InterPro" id="IPR039420">
    <property type="entry name" value="WalR-like"/>
</dbReference>
<dbReference type="InterPro" id="IPR036388">
    <property type="entry name" value="WH-like_DNA-bd_sf"/>
</dbReference>
<dbReference type="PROSITE" id="PS50110">
    <property type="entry name" value="RESPONSE_REGULATORY"/>
    <property type="match status" value="1"/>
</dbReference>
<evidence type="ECO:0000313" key="5">
    <source>
        <dbReference type="EMBL" id="SPW24542.1"/>
    </source>
</evidence>
<proteinExistence type="predicted"/>
<dbReference type="GO" id="GO:0006355">
    <property type="term" value="P:regulation of DNA-templated transcription"/>
    <property type="evidence" value="ECO:0007669"/>
    <property type="project" value="InterPro"/>
</dbReference>
<organism evidence="5 6">
    <name type="scientific">Corynebacterium matruchotii</name>
    <dbReference type="NCBI Taxonomy" id="43768"/>
    <lineage>
        <taxon>Bacteria</taxon>
        <taxon>Bacillati</taxon>
        <taxon>Actinomycetota</taxon>
        <taxon>Actinomycetes</taxon>
        <taxon>Mycobacteriales</taxon>
        <taxon>Corynebacteriaceae</taxon>
        <taxon>Corynebacterium</taxon>
    </lineage>
</organism>
<dbReference type="GO" id="GO:0003677">
    <property type="term" value="F:DNA binding"/>
    <property type="evidence" value="ECO:0007669"/>
    <property type="project" value="UniProtKB-KW"/>
</dbReference>
<dbReference type="InterPro" id="IPR016032">
    <property type="entry name" value="Sig_transdc_resp-reg_C-effctor"/>
</dbReference>
<dbReference type="Gene3D" id="1.10.10.10">
    <property type="entry name" value="Winged helix-like DNA-binding domain superfamily/Winged helix DNA-binding domain"/>
    <property type="match status" value="1"/>
</dbReference>
<dbReference type="PANTHER" id="PTHR43214">
    <property type="entry name" value="TWO-COMPONENT RESPONSE REGULATOR"/>
    <property type="match status" value="1"/>
</dbReference>
<dbReference type="PRINTS" id="PR00038">
    <property type="entry name" value="HTHLUXR"/>
</dbReference>
<dbReference type="PANTHER" id="PTHR43214:SF43">
    <property type="entry name" value="TWO-COMPONENT RESPONSE REGULATOR"/>
    <property type="match status" value="1"/>
</dbReference>
<dbReference type="SMART" id="SM00421">
    <property type="entry name" value="HTH_LUXR"/>
    <property type="match status" value="1"/>
</dbReference>
<evidence type="ECO:0000256" key="2">
    <source>
        <dbReference type="ARBA" id="ARBA00023125"/>
    </source>
</evidence>
<dbReference type="SMART" id="SM00448">
    <property type="entry name" value="REC"/>
    <property type="match status" value="1"/>
</dbReference>
<dbReference type="SUPFAM" id="SSF46894">
    <property type="entry name" value="C-terminal effector domain of the bipartite response regulators"/>
    <property type="match status" value="1"/>
</dbReference>
<accession>A0A6H9XH98</accession>
<dbReference type="InterPro" id="IPR001789">
    <property type="entry name" value="Sig_transdc_resp-reg_receiver"/>
</dbReference>
<comment type="caution">
    <text evidence="5">The sequence shown here is derived from an EMBL/GenBank/DDBJ whole genome shotgun (WGS) entry which is preliminary data.</text>
</comment>